<comment type="caution">
    <text evidence="2">The sequence shown here is derived from an EMBL/GenBank/DDBJ whole genome shotgun (WGS) entry which is preliminary data.</text>
</comment>
<dbReference type="RefSeq" id="WP_103561086.1">
    <property type="nucleotide sequence ID" value="NZ_MTBP01000001.1"/>
</dbReference>
<feature type="signal peptide" evidence="1">
    <location>
        <begin position="1"/>
        <end position="23"/>
    </location>
</feature>
<evidence type="ECO:0000256" key="1">
    <source>
        <dbReference type="SAM" id="SignalP"/>
    </source>
</evidence>
<dbReference type="PROSITE" id="PS51257">
    <property type="entry name" value="PROKAR_LIPOPROTEIN"/>
    <property type="match status" value="1"/>
</dbReference>
<accession>A0A2P4ULZ8</accession>
<evidence type="ECO:0008006" key="4">
    <source>
        <dbReference type="Google" id="ProtNLM"/>
    </source>
</evidence>
<dbReference type="AlphaFoldDB" id="A0A2P4ULZ8"/>
<evidence type="ECO:0000313" key="2">
    <source>
        <dbReference type="EMBL" id="POM26065.1"/>
    </source>
</evidence>
<reference evidence="2 3" key="1">
    <citation type="journal article" date="2017" name="Chemistry">
        <title>Isolation, Biosynthesis and Chemical Modifications of Rubterolones A-F: Rare Tropolone Alkaloids from Actinomadura sp. 5-2.</title>
        <authorList>
            <person name="Guo H."/>
            <person name="Benndorf R."/>
            <person name="Leichnitz D."/>
            <person name="Klassen J.L."/>
            <person name="Vollmers J."/>
            <person name="Gorls H."/>
            <person name="Steinacker M."/>
            <person name="Weigel C."/>
            <person name="Dahse H.M."/>
            <person name="Kaster A.K."/>
            <person name="de Beer Z.W."/>
            <person name="Poulsen M."/>
            <person name="Beemelmanns C."/>
        </authorList>
    </citation>
    <scope>NUCLEOTIDE SEQUENCE [LARGE SCALE GENOMIC DNA]</scope>
    <source>
        <strain evidence="2 3">5-2</strain>
    </source>
</reference>
<gene>
    <name evidence="2" type="ORF">BTM25_04510</name>
</gene>
<keyword evidence="1" id="KW-0732">Signal</keyword>
<feature type="chain" id="PRO_5038601958" description="Small secreted protein" evidence="1">
    <location>
        <begin position="24"/>
        <end position="151"/>
    </location>
</feature>
<organism evidence="2 3">
    <name type="scientific">Actinomadura rubteroloni</name>
    <dbReference type="NCBI Taxonomy" id="1926885"/>
    <lineage>
        <taxon>Bacteria</taxon>
        <taxon>Bacillati</taxon>
        <taxon>Actinomycetota</taxon>
        <taxon>Actinomycetes</taxon>
        <taxon>Streptosporangiales</taxon>
        <taxon>Thermomonosporaceae</taxon>
        <taxon>Actinomadura</taxon>
    </lineage>
</organism>
<keyword evidence="3" id="KW-1185">Reference proteome</keyword>
<sequence length="151" mass="14665" precursor="true">MRLSASSLVGAVMVGGAVLGATACGPIDSVTGGGAKKSACNSIESTLRSLTTVSTPDLSNPTASATANAQKYSDAAAKIRSAGQDAGGDVQSAAGAFATDLESTASTLRSLGSGNLSGGTSGLQSLGQMQQHAQDLGRACGFSGTGFRFGS</sequence>
<evidence type="ECO:0000313" key="3">
    <source>
        <dbReference type="Proteomes" id="UP000242367"/>
    </source>
</evidence>
<name>A0A2P4ULZ8_9ACTN</name>
<dbReference type="EMBL" id="MTBP01000001">
    <property type="protein sequence ID" value="POM26065.1"/>
    <property type="molecule type" value="Genomic_DNA"/>
</dbReference>
<proteinExistence type="predicted"/>
<protein>
    <recommendedName>
        <fullName evidence="4">Small secreted protein</fullName>
    </recommendedName>
</protein>
<dbReference type="Proteomes" id="UP000242367">
    <property type="component" value="Unassembled WGS sequence"/>
</dbReference>